<organism evidence="2 3">
    <name type="scientific">Dimargaris verticillata</name>
    <dbReference type="NCBI Taxonomy" id="2761393"/>
    <lineage>
        <taxon>Eukaryota</taxon>
        <taxon>Fungi</taxon>
        <taxon>Fungi incertae sedis</taxon>
        <taxon>Zoopagomycota</taxon>
        <taxon>Kickxellomycotina</taxon>
        <taxon>Dimargaritomycetes</taxon>
        <taxon>Dimargaritales</taxon>
        <taxon>Dimargaritaceae</taxon>
        <taxon>Dimargaris</taxon>
    </lineage>
</organism>
<evidence type="ECO:0000256" key="1">
    <source>
        <dbReference type="SAM" id="MobiDB-lite"/>
    </source>
</evidence>
<evidence type="ECO:0000313" key="2">
    <source>
        <dbReference type="EMBL" id="KAJ1968983.1"/>
    </source>
</evidence>
<feature type="compositionally biased region" description="Low complexity" evidence="1">
    <location>
        <begin position="220"/>
        <end position="236"/>
    </location>
</feature>
<comment type="caution">
    <text evidence="2">The sequence shown here is derived from an EMBL/GenBank/DDBJ whole genome shotgun (WGS) entry which is preliminary data.</text>
</comment>
<name>A0A9W8AXC6_9FUNG</name>
<dbReference type="AlphaFoldDB" id="A0A9W8AXC6"/>
<dbReference type="OrthoDB" id="1112565at2759"/>
<gene>
    <name evidence="2" type="ORF">H4R34_006208</name>
</gene>
<sequence>MSFFQKPSLAYLQMDSVEPRDSIAIQDLVSKLGQDFDPLASFDYSSSQMSDTNTLVPASYDFNPAAAPLTIKLGRTASQTTTESLHSPALSLAGLPDSTQGPPTNRGRALRPELDLSQPLELLDRGFTTHDPTRSRLRADRAPSAFSPRLNAQSSSILNSNPYCIRLKGPRKPHMPADMAARHPSPPLTPSSAEPPASCSRMSRDRSPVLPTRVPTPPFSRSNTASSQRSDSSDSTVLTAANNRCRNPTRRR</sequence>
<evidence type="ECO:0000313" key="3">
    <source>
        <dbReference type="Proteomes" id="UP001151582"/>
    </source>
</evidence>
<proteinExistence type="predicted"/>
<feature type="compositionally biased region" description="Basic and acidic residues" evidence="1">
    <location>
        <begin position="122"/>
        <end position="141"/>
    </location>
</feature>
<dbReference type="Proteomes" id="UP001151582">
    <property type="component" value="Unassembled WGS sequence"/>
</dbReference>
<dbReference type="EMBL" id="JANBQB010002016">
    <property type="protein sequence ID" value="KAJ1968983.1"/>
    <property type="molecule type" value="Genomic_DNA"/>
</dbReference>
<keyword evidence="3" id="KW-1185">Reference proteome</keyword>
<protein>
    <submittedName>
        <fullName evidence="2">Uncharacterized protein</fullName>
    </submittedName>
</protein>
<accession>A0A9W8AXC6</accession>
<feature type="compositionally biased region" description="Polar residues" evidence="1">
    <location>
        <begin position="237"/>
        <end position="246"/>
    </location>
</feature>
<feature type="compositionally biased region" description="Polar residues" evidence="1">
    <location>
        <begin position="150"/>
        <end position="162"/>
    </location>
</feature>
<feature type="non-terminal residue" evidence="2">
    <location>
        <position position="252"/>
    </location>
</feature>
<feature type="region of interest" description="Disordered" evidence="1">
    <location>
        <begin position="78"/>
        <end position="252"/>
    </location>
</feature>
<reference evidence="2" key="1">
    <citation type="submission" date="2022-07" db="EMBL/GenBank/DDBJ databases">
        <title>Phylogenomic reconstructions and comparative analyses of Kickxellomycotina fungi.</title>
        <authorList>
            <person name="Reynolds N.K."/>
            <person name="Stajich J.E."/>
            <person name="Barry K."/>
            <person name="Grigoriev I.V."/>
            <person name="Crous P."/>
            <person name="Smith M.E."/>
        </authorList>
    </citation>
    <scope>NUCLEOTIDE SEQUENCE</scope>
    <source>
        <strain evidence="2">RSA 567</strain>
    </source>
</reference>